<sequence>MTQPSRLNKTLWRNLTELKLLNKDNTPFKFVLDKSPFREDDDDENDESGKEQTELLIIGRIFPNCDTFKESAFKIEIKLTSKYPADPPEVRFLTPIYHPNITKDGKFCHPLLVKSLRWKPHTSLVEVVKAVVEHVANPDLDYAINLDIAEEYTNNRPEFELKASKMINEHKLPRN</sequence>
<reference evidence="3" key="1">
    <citation type="submission" date="2021-02" db="EMBL/GenBank/DDBJ databases">
        <authorList>
            <person name="Nowell W R."/>
        </authorList>
    </citation>
    <scope>NUCLEOTIDE SEQUENCE</scope>
</reference>
<dbReference type="InterPro" id="IPR050113">
    <property type="entry name" value="Ub_conjugating_enzyme"/>
</dbReference>
<dbReference type="OrthoDB" id="9973183at2759"/>
<accession>A0A814NF90</accession>
<dbReference type="SMART" id="SM00212">
    <property type="entry name" value="UBCc"/>
    <property type="match status" value="1"/>
</dbReference>
<evidence type="ECO:0000259" key="1">
    <source>
        <dbReference type="PROSITE" id="PS50127"/>
    </source>
</evidence>
<dbReference type="EMBL" id="CAJNOR010001179">
    <property type="protein sequence ID" value="CAF1092037.1"/>
    <property type="molecule type" value="Genomic_DNA"/>
</dbReference>
<dbReference type="EMBL" id="CAJNOJ010000078">
    <property type="protein sequence ID" value="CAF1050077.1"/>
    <property type="molecule type" value="Genomic_DNA"/>
</dbReference>
<dbReference type="InterPro" id="IPR000608">
    <property type="entry name" value="UBC"/>
</dbReference>
<dbReference type="Proteomes" id="UP000663852">
    <property type="component" value="Unassembled WGS sequence"/>
</dbReference>
<name>A0A814NF90_ADIRI</name>
<evidence type="ECO:0000313" key="4">
    <source>
        <dbReference type="Proteomes" id="UP000663828"/>
    </source>
</evidence>
<dbReference type="Pfam" id="PF00179">
    <property type="entry name" value="UQ_con"/>
    <property type="match status" value="1"/>
</dbReference>
<evidence type="ECO:0000313" key="3">
    <source>
        <dbReference type="EMBL" id="CAF1092037.1"/>
    </source>
</evidence>
<organism evidence="3 4">
    <name type="scientific">Adineta ricciae</name>
    <name type="common">Rotifer</name>
    <dbReference type="NCBI Taxonomy" id="249248"/>
    <lineage>
        <taxon>Eukaryota</taxon>
        <taxon>Metazoa</taxon>
        <taxon>Spiralia</taxon>
        <taxon>Gnathifera</taxon>
        <taxon>Rotifera</taxon>
        <taxon>Eurotatoria</taxon>
        <taxon>Bdelloidea</taxon>
        <taxon>Adinetida</taxon>
        <taxon>Adinetidae</taxon>
        <taxon>Adineta</taxon>
    </lineage>
</organism>
<dbReference type="PANTHER" id="PTHR24067">
    <property type="entry name" value="UBIQUITIN-CONJUGATING ENZYME E2"/>
    <property type="match status" value="1"/>
</dbReference>
<comment type="caution">
    <text evidence="3">The sequence shown here is derived from an EMBL/GenBank/DDBJ whole genome shotgun (WGS) entry which is preliminary data.</text>
</comment>
<evidence type="ECO:0000313" key="2">
    <source>
        <dbReference type="EMBL" id="CAF1050077.1"/>
    </source>
</evidence>
<dbReference type="Gene3D" id="3.10.110.10">
    <property type="entry name" value="Ubiquitin Conjugating Enzyme"/>
    <property type="match status" value="1"/>
</dbReference>
<dbReference type="AlphaFoldDB" id="A0A814NF90"/>
<feature type="domain" description="UBC core" evidence="1">
    <location>
        <begin position="9"/>
        <end position="172"/>
    </location>
</feature>
<dbReference type="Proteomes" id="UP000663828">
    <property type="component" value="Unassembled WGS sequence"/>
</dbReference>
<dbReference type="InterPro" id="IPR016135">
    <property type="entry name" value="UBQ-conjugating_enzyme/RWD"/>
</dbReference>
<proteinExistence type="predicted"/>
<protein>
    <recommendedName>
        <fullName evidence="1">UBC core domain-containing protein</fullName>
    </recommendedName>
</protein>
<gene>
    <name evidence="2" type="ORF">EDS130_LOCUS17382</name>
    <name evidence="3" type="ORF">XAT740_LOCUS17891</name>
</gene>
<dbReference type="PROSITE" id="PS50127">
    <property type="entry name" value="UBC_2"/>
    <property type="match status" value="1"/>
</dbReference>
<keyword evidence="4" id="KW-1185">Reference proteome</keyword>
<dbReference type="SUPFAM" id="SSF54495">
    <property type="entry name" value="UBC-like"/>
    <property type="match status" value="1"/>
</dbReference>